<dbReference type="InterPro" id="IPR006162">
    <property type="entry name" value="Ppantetheine_attach_site"/>
</dbReference>
<dbReference type="GO" id="GO:0005829">
    <property type="term" value="C:cytosol"/>
    <property type="evidence" value="ECO:0007669"/>
    <property type="project" value="TreeGrafter"/>
</dbReference>
<comment type="cofactor">
    <cofactor evidence="1">
        <name>pantetheine 4'-phosphate</name>
        <dbReference type="ChEBI" id="CHEBI:47942"/>
    </cofactor>
</comment>
<dbReference type="Gene3D" id="3.30.559.10">
    <property type="entry name" value="Chloramphenicol acetyltransferase-like domain"/>
    <property type="match status" value="1"/>
</dbReference>
<evidence type="ECO:0000313" key="6">
    <source>
        <dbReference type="EMBL" id="GES11861.1"/>
    </source>
</evidence>
<dbReference type="EMBL" id="BLAE01000033">
    <property type="protein sequence ID" value="GES11861.1"/>
    <property type="molecule type" value="Genomic_DNA"/>
</dbReference>
<dbReference type="SUPFAM" id="SSF56801">
    <property type="entry name" value="Acetyl-CoA synthetase-like"/>
    <property type="match status" value="1"/>
</dbReference>
<name>A0A5M3WX34_9ACTN</name>
<dbReference type="GO" id="GO:0043041">
    <property type="term" value="P:amino acid activation for nonribosomal peptide biosynthetic process"/>
    <property type="evidence" value="ECO:0007669"/>
    <property type="project" value="TreeGrafter"/>
</dbReference>
<dbReference type="InterPro" id="IPR020845">
    <property type="entry name" value="AMP-binding_CS"/>
</dbReference>
<dbReference type="PROSITE" id="PS50075">
    <property type="entry name" value="CARRIER"/>
    <property type="match status" value="1"/>
</dbReference>
<dbReference type="SUPFAM" id="SSF52777">
    <property type="entry name" value="CoA-dependent acyltransferases"/>
    <property type="match status" value="2"/>
</dbReference>
<evidence type="ECO:0000259" key="5">
    <source>
        <dbReference type="PROSITE" id="PS50075"/>
    </source>
</evidence>
<dbReference type="InterPro" id="IPR025110">
    <property type="entry name" value="AMP-bd_C"/>
</dbReference>
<dbReference type="InterPro" id="IPR001242">
    <property type="entry name" value="Condensation_dom"/>
</dbReference>
<dbReference type="SUPFAM" id="SSF47336">
    <property type="entry name" value="ACP-like"/>
    <property type="match status" value="1"/>
</dbReference>
<dbReference type="NCBIfam" id="TIGR01733">
    <property type="entry name" value="AA-adenyl-dom"/>
    <property type="match status" value="1"/>
</dbReference>
<dbReference type="RefSeq" id="WP_170322665.1">
    <property type="nucleotide sequence ID" value="NZ_BLAE01000033.1"/>
</dbReference>
<dbReference type="InterPro" id="IPR036736">
    <property type="entry name" value="ACP-like_sf"/>
</dbReference>
<dbReference type="GO" id="GO:0008610">
    <property type="term" value="P:lipid biosynthetic process"/>
    <property type="evidence" value="ECO:0007669"/>
    <property type="project" value="UniProtKB-ARBA"/>
</dbReference>
<keyword evidence="2" id="KW-0596">Phosphopantetheine</keyword>
<evidence type="ECO:0000256" key="3">
    <source>
        <dbReference type="ARBA" id="ARBA00022553"/>
    </source>
</evidence>
<gene>
    <name evidence="6" type="ORF">Amac_054580</name>
</gene>
<dbReference type="InterPro" id="IPR045851">
    <property type="entry name" value="AMP-bd_C_sf"/>
</dbReference>
<dbReference type="GO" id="GO:0031177">
    <property type="term" value="F:phosphopantetheine binding"/>
    <property type="evidence" value="ECO:0007669"/>
    <property type="project" value="InterPro"/>
</dbReference>
<dbReference type="AlphaFoldDB" id="A0A5M3WX34"/>
<dbReference type="InterPro" id="IPR023213">
    <property type="entry name" value="CAT-like_dom_sf"/>
</dbReference>
<dbReference type="Pfam" id="PF00550">
    <property type="entry name" value="PP-binding"/>
    <property type="match status" value="1"/>
</dbReference>
<sequence length="1154" mass="122925">MSSVVAVPASYAQERFWFLEQLAGGPPPHTMHLALELTGPLDVPAFHAALQRVVARHESLRTTLRPVGGRPRQVIADELAVALPVIDIGPGEVEAHAAEHARRAFDGPLVRSEMLRIAPDRHVWLLAVHHAICDGWSVGVLLDELSAAYRGAELPPLQLQYADHALWQRALVERGELDRGIAYWAQSLAGAPPLLELPVDRRRPSVRGYQGALLAVDPPPAALSRLARELRATPYTAMLAAFALLLHRVSGAEDLVIGTTHAGRDRPETEALIGCFANTLPLRVQVRPREGFRDLLARARETVLAAHEHASVPFDRIVHAVNPTRTPGHNPLFQVMLDAEPLSSGRLHLDGIEITPLTVLDRRVSLFDLSLTVTGDAHLLAEYSTELFETPTATSLLACLRPLLSAAVTHPTRPITELPLLDTHDRARILATPPSVPRPTPEPCTTSALQPTPDQKMSGGSPLTPESRMPSVLRASPEPCTPSAPWFTPELRTRNALRSAPQPHTPSASPLTPEPRTSSAPRLALEPPTPSPVAVMSGSERLTYAELCLAADRLAGQLGQRGVGPGSLVAVCCDRSPEAIIAIQGVLRAGAAYLAIEPDQPAERIADLLGHAAPAAVLTTARYATAQHATGLPPDALVVTLAETSHQVSSAENALVVALTETGAPGEPAQAWPEAGPDDLAYVMFTSGSTGRPKGVEVTRGGLEAYVAADLVAYGLNSEDRVLQFGSLGFDLSAEEIFPCLAAGAALVLRSDDMLDSPQTFLETVARLGVTVAHLPTSYLNLLCAAIAEDGAPVPESLRLVVIGSEPADPAQLARWRQVAPSVRLAHAYGVTEASMVSAIAHLDASTDRARVTIGRAIPGTEIHLLDGELEPVPDGVPGEIHIGGLGLARGYLRAPGATADRFIPHPFATGRRLYRTGDIGRRFADGSLEFVRRADNQISLRGYRIEPAEPESVLRRHRSVRDAAVTVRAGNLVAYLVPSEEGETSARAIRVHAARLLPGHLVPAAYVWLPSLPRTGSGKIDTQALPDPVPARADRAELSGETQHALAEIWCEVLGVAEVGPDDDFFDLGGHSLLAAQVAARMRRRLGVSAGVRLIFQHPRLADVADAVDRATASPGPEIATATRLRASRALAAAVGDTPELAELLRGLGGDPR</sequence>
<dbReference type="Gene3D" id="1.10.1200.10">
    <property type="entry name" value="ACP-like"/>
    <property type="match status" value="1"/>
</dbReference>
<organism evidence="6 7">
    <name type="scientific">Acrocarpospora macrocephala</name>
    <dbReference type="NCBI Taxonomy" id="150177"/>
    <lineage>
        <taxon>Bacteria</taxon>
        <taxon>Bacillati</taxon>
        <taxon>Actinomycetota</taxon>
        <taxon>Actinomycetes</taxon>
        <taxon>Streptosporangiales</taxon>
        <taxon>Streptosporangiaceae</taxon>
        <taxon>Acrocarpospora</taxon>
    </lineage>
</organism>
<dbReference type="SMART" id="SM00823">
    <property type="entry name" value="PKS_PP"/>
    <property type="match status" value="1"/>
</dbReference>
<dbReference type="PANTHER" id="PTHR45527:SF1">
    <property type="entry name" value="FATTY ACID SYNTHASE"/>
    <property type="match status" value="1"/>
</dbReference>
<dbReference type="GO" id="GO:0044550">
    <property type="term" value="P:secondary metabolite biosynthetic process"/>
    <property type="evidence" value="ECO:0007669"/>
    <property type="project" value="TreeGrafter"/>
</dbReference>
<dbReference type="PROSITE" id="PS00455">
    <property type="entry name" value="AMP_BINDING"/>
    <property type="match status" value="1"/>
</dbReference>
<dbReference type="PROSITE" id="PS00012">
    <property type="entry name" value="PHOSPHOPANTETHEINE"/>
    <property type="match status" value="1"/>
</dbReference>
<dbReference type="Pfam" id="PF13193">
    <property type="entry name" value="AMP-binding_C"/>
    <property type="match status" value="1"/>
</dbReference>
<evidence type="ECO:0000256" key="4">
    <source>
        <dbReference type="SAM" id="MobiDB-lite"/>
    </source>
</evidence>
<accession>A0A5M3WX34</accession>
<dbReference type="PANTHER" id="PTHR45527">
    <property type="entry name" value="NONRIBOSOMAL PEPTIDE SYNTHETASE"/>
    <property type="match status" value="1"/>
</dbReference>
<dbReference type="Proteomes" id="UP000331127">
    <property type="component" value="Unassembled WGS sequence"/>
</dbReference>
<keyword evidence="3" id="KW-0597">Phosphoprotein</keyword>
<feature type="domain" description="Carrier" evidence="5">
    <location>
        <begin position="1038"/>
        <end position="1113"/>
    </location>
</feature>
<dbReference type="Gene3D" id="3.30.559.30">
    <property type="entry name" value="Nonribosomal peptide synthetase, condensation domain"/>
    <property type="match status" value="1"/>
</dbReference>
<dbReference type="Gene3D" id="3.30.300.30">
    <property type="match status" value="1"/>
</dbReference>
<feature type="compositionally biased region" description="Polar residues" evidence="4">
    <location>
        <begin position="446"/>
        <end position="455"/>
    </location>
</feature>
<evidence type="ECO:0000256" key="1">
    <source>
        <dbReference type="ARBA" id="ARBA00001957"/>
    </source>
</evidence>
<dbReference type="Pfam" id="PF00501">
    <property type="entry name" value="AMP-binding"/>
    <property type="match status" value="1"/>
</dbReference>
<comment type="caution">
    <text evidence="6">The sequence shown here is derived from an EMBL/GenBank/DDBJ whole genome shotgun (WGS) entry which is preliminary data.</text>
</comment>
<dbReference type="Gene3D" id="3.40.50.980">
    <property type="match status" value="2"/>
</dbReference>
<reference evidence="6 7" key="1">
    <citation type="submission" date="2019-10" db="EMBL/GenBank/DDBJ databases">
        <title>Whole genome shotgun sequence of Acrocarpospora macrocephala NBRC 16266.</title>
        <authorList>
            <person name="Ichikawa N."/>
            <person name="Kimura A."/>
            <person name="Kitahashi Y."/>
            <person name="Komaki H."/>
            <person name="Oguchi A."/>
        </authorList>
    </citation>
    <scope>NUCLEOTIDE SEQUENCE [LARGE SCALE GENOMIC DNA]</scope>
    <source>
        <strain evidence="6 7">NBRC 16266</strain>
    </source>
</reference>
<feature type="region of interest" description="Disordered" evidence="4">
    <location>
        <begin position="431"/>
        <end position="534"/>
    </location>
</feature>
<dbReference type="InterPro" id="IPR010071">
    <property type="entry name" value="AA_adenyl_dom"/>
</dbReference>
<dbReference type="CDD" id="cd05930">
    <property type="entry name" value="A_NRPS"/>
    <property type="match status" value="1"/>
</dbReference>
<dbReference type="Gene3D" id="2.30.38.10">
    <property type="entry name" value="Luciferase, Domain 3"/>
    <property type="match status" value="1"/>
</dbReference>
<proteinExistence type="predicted"/>
<dbReference type="InterPro" id="IPR020806">
    <property type="entry name" value="PKS_PP-bd"/>
</dbReference>
<dbReference type="InterPro" id="IPR000873">
    <property type="entry name" value="AMP-dep_synth/lig_dom"/>
</dbReference>
<keyword evidence="7" id="KW-1185">Reference proteome</keyword>
<protein>
    <recommendedName>
        <fullName evidence="5">Carrier domain-containing protein</fullName>
    </recommendedName>
</protein>
<evidence type="ECO:0000313" key="7">
    <source>
        <dbReference type="Proteomes" id="UP000331127"/>
    </source>
</evidence>
<dbReference type="CDD" id="cd19531">
    <property type="entry name" value="LCL_NRPS-like"/>
    <property type="match status" value="1"/>
</dbReference>
<feature type="compositionally biased region" description="Polar residues" evidence="4">
    <location>
        <begin position="505"/>
        <end position="520"/>
    </location>
</feature>
<evidence type="ECO:0000256" key="2">
    <source>
        <dbReference type="ARBA" id="ARBA00022450"/>
    </source>
</evidence>
<dbReference type="InterPro" id="IPR009081">
    <property type="entry name" value="PP-bd_ACP"/>
</dbReference>
<dbReference type="FunFam" id="1.10.1200.10:FF:000005">
    <property type="entry name" value="Nonribosomal peptide synthetase 1"/>
    <property type="match status" value="1"/>
</dbReference>
<dbReference type="GO" id="GO:0003824">
    <property type="term" value="F:catalytic activity"/>
    <property type="evidence" value="ECO:0007669"/>
    <property type="project" value="InterPro"/>
</dbReference>
<dbReference type="Pfam" id="PF00668">
    <property type="entry name" value="Condensation"/>
    <property type="match status" value="1"/>
</dbReference>